<name>A0A1I9S9Z8_9CAUD</name>
<organism evidence="1 2">
    <name type="scientific">Rhodococcus phage Weasels2</name>
    <dbReference type="NCBI Taxonomy" id="1897437"/>
    <lineage>
        <taxon>Viruses</taxon>
        <taxon>Duplodnaviria</taxon>
        <taxon>Heunggongvirae</taxon>
        <taxon>Uroviricota</taxon>
        <taxon>Caudoviricetes</taxon>
        <taxon>Weaselvirus</taxon>
        <taxon>Weaselvirus weasel</taxon>
    </lineage>
</organism>
<evidence type="ECO:0000313" key="2">
    <source>
        <dbReference type="Proteomes" id="UP000224902"/>
    </source>
</evidence>
<proteinExistence type="predicted"/>
<gene>
    <name evidence="1" type="ORF">SEA_WEASELS2_14</name>
</gene>
<keyword evidence="2" id="KW-1185">Reference proteome</keyword>
<sequence>MQIKSREITTTHFTLDLDDNELHALYYWLCKSTCAGDLIGAPQRLLVAEIRKTIADNIDAW</sequence>
<accession>A0A1I9S9Z8</accession>
<reference evidence="2" key="1">
    <citation type="submission" date="2016-08" db="EMBL/GenBank/DDBJ databases">
        <authorList>
            <person name="Seilhamer J.J."/>
        </authorList>
    </citation>
    <scope>NUCLEOTIDE SEQUENCE [LARGE SCALE GENOMIC DNA]</scope>
</reference>
<evidence type="ECO:0000313" key="1">
    <source>
        <dbReference type="EMBL" id="AOZ63604.1"/>
    </source>
</evidence>
<protein>
    <submittedName>
        <fullName evidence="1">Uncharacterized protein</fullName>
    </submittedName>
</protein>
<dbReference type="EMBL" id="KX774321">
    <property type="protein sequence ID" value="AOZ63604.1"/>
    <property type="molecule type" value="Genomic_DNA"/>
</dbReference>
<dbReference type="Proteomes" id="UP000224902">
    <property type="component" value="Segment"/>
</dbReference>